<evidence type="ECO:0000313" key="1">
    <source>
        <dbReference type="EMBL" id="DAE20061.1"/>
    </source>
</evidence>
<proteinExistence type="predicted"/>
<organism evidence="1">
    <name type="scientific">CrAss-like virus sp. ctYsL76</name>
    <dbReference type="NCBI Taxonomy" id="2826826"/>
    <lineage>
        <taxon>Viruses</taxon>
        <taxon>Duplodnaviria</taxon>
        <taxon>Heunggongvirae</taxon>
        <taxon>Uroviricota</taxon>
        <taxon>Caudoviricetes</taxon>
        <taxon>Crassvirales</taxon>
    </lineage>
</organism>
<name>A0A8S5QMT7_9CAUD</name>
<dbReference type="EMBL" id="BK015689">
    <property type="protein sequence ID" value="DAE20061.1"/>
    <property type="molecule type" value="Genomic_DNA"/>
</dbReference>
<accession>A0A8S5QMT7</accession>
<reference evidence="1" key="1">
    <citation type="journal article" date="2021" name="Proc. Natl. Acad. Sci. U.S.A.">
        <title>A Catalog of Tens of Thousands of Viruses from Human Metagenomes Reveals Hidden Associations with Chronic Diseases.</title>
        <authorList>
            <person name="Tisza M.J."/>
            <person name="Buck C.B."/>
        </authorList>
    </citation>
    <scope>NUCLEOTIDE SEQUENCE</scope>
    <source>
        <strain evidence="1">CtYsL76</strain>
    </source>
</reference>
<protein>
    <submittedName>
        <fullName evidence="1">Uncharacterized protein</fullName>
    </submittedName>
</protein>
<sequence length="374" mass="39276">MANSVVKFYRGKQASYNSATHANGIYFATDTKKILMNGQEYGGDSNKKVADVALNTAGNGIVITYTDSTSSTLLLKTATTSDDGLMSKADKAKLDQLDFDTITAYESSLDPTVATVEKLGGIAAGTTVDSLNGKTYNELFDELIFPTVNPTFTAPSATIALKSYSAAQEVGAAAPTAATNFTTTFNAGAINLAGKKQNNRAGAQDMEASKIVYGTSKVDTLPEKVVVGAMDYYYRAAYAAGPQPKDSKGNNYSTPLAAGSVDSAKVTVTGYRPAYSGLVTTSTITEAVIKGMTKTISAKKTIKVSGPIAEQYICFAAPAGWSVANIKDSNNFDVTSSYTTSTVSVTGLDGTAVTYTVYLSGKMTQPSTYYVNFN</sequence>